<evidence type="ECO:0000313" key="2">
    <source>
        <dbReference type="EMBL" id="TMR03105.1"/>
    </source>
</evidence>
<sequence>MAQKTKDLGRTAMESHDSLDPRSSLWDLVAVQLRLQRLNHGWTCQQVGDVANASRSHVSNWEAGRRRPTQANLAPLDEAWDTANLLTSLAEHAKDGHDRPRVGAFLDYERTAASIRNYSSDVIPGLLQTDDYARALFRRGGVVDDIDSAVRDRMTRQKRLYESNPPQLWVVLAQPVLWWQVGGVDVMRGQLEHVLRVSELDHVSVRVYPVAAGWPGVSGSLVLMATRNAEVAYLESGRMGRLVDRPPEIREFSVSYDRIGAHALPEEQSRTLIEHMLGLMK</sequence>
<dbReference type="AlphaFoldDB" id="A0A5C4JF48"/>
<protein>
    <submittedName>
        <fullName evidence="2">Helix-turn-helix transcriptional regulator</fullName>
    </submittedName>
</protein>
<keyword evidence="3" id="KW-1185">Reference proteome</keyword>
<proteinExistence type="predicted"/>
<dbReference type="PROSITE" id="PS50943">
    <property type="entry name" value="HTH_CROC1"/>
    <property type="match status" value="1"/>
</dbReference>
<dbReference type="SUPFAM" id="SSF47413">
    <property type="entry name" value="lambda repressor-like DNA-binding domains"/>
    <property type="match status" value="1"/>
</dbReference>
<dbReference type="OrthoDB" id="3458546at2"/>
<dbReference type="Pfam" id="PF13560">
    <property type="entry name" value="HTH_31"/>
    <property type="match status" value="1"/>
</dbReference>
<dbReference type="Pfam" id="PF19054">
    <property type="entry name" value="DUF5753"/>
    <property type="match status" value="1"/>
</dbReference>
<dbReference type="Proteomes" id="UP000309174">
    <property type="component" value="Unassembled WGS sequence"/>
</dbReference>
<dbReference type="Gene3D" id="1.10.260.40">
    <property type="entry name" value="lambda repressor-like DNA-binding domains"/>
    <property type="match status" value="1"/>
</dbReference>
<comment type="caution">
    <text evidence="2">The sequence shown here is derived from an EMBL/GenBank/DDBJ whole genome shotgun (WGS) entry which is preliminary data.</text>
</comment>
<dbReference type="InterPro" id="IPR001387">
    <property type="entry name" value="Cro/C1-type_HTH"/>
</dbReference>
<reference evidence="2 3" key="1">
    <citation type="submission" date="2019-05" db="EMBL/GenBank/DDBJ databases">
        <title>Draft genome sequence of Actinomadura sp. 14C53.</title>
        <authorList>
            <person name="Saricaoglu S."/>
            <person name="Isik K."/>
        </authorList>
    </citation>
    <scope>NUCLEOTIDE SEQUENCE [LARGE SCALE GENOMIC DNA]</scope>
    <source>
        <strain evidence="2 3">14C53</strain>
    </source>
</reference>
<dbReference type="GO" id="GO:0003677">
    <property type="term" value="F:DNA binding"/>
    <property type="evidence" value="ECO:0007669"/>
    <property type="project" value="InterPro"/>
</dbReference>
<evidence type="ECO:0000259" key="1">
    <source>
        <dbReference type="PROSITE" id="PS50943"/>
    </source>
</evidence>
<dbReference type="InterPro" id="IPR010982">
    <property type="entry name" value="Lambda_DNA-bd_dom_sf"/>
</dbReference>
<feature type="domain" description="HTH cro/C1-type" evidence="1">
    <location>
        <begin position="33"/>
        <end position="86"/>
    </location>
</feature>
<dbReference type="SMART" id="SM00530">
    <property type="entry name" value="HTH_XRE"/>
    <property type="match status" value="1"/>
</dbReference>
<dbReference type="InterPro" id="IPR043917">
    <property type="entry name" value="DUF5753"/>
</dbReference>
<gene>
    <name evidence="2" type="ORF">ETD83_10975</name>
</gene>
<name>A0A5C4JF48_9ACTN</name>
<dbReference type="EMBL" id="VCKW01000042">
    <property type="protein sequence ID" value="TMR03105.1"/>
    <property type="molecule type" value="Genomic_DNA"/>
</dbReference>
<evidence type="ECO:0000313" key="3">
    <source>
        <dbReference type="Proteomes" id="UP000309174"/>
    </source>
</evidence>
<accession>A0A5C4JF48</accession>
<dbReference type="CDD" id="cd00093">
    <property type="entry name" value="HTH_XRE"/>
    <property type="match status" value="1"/>
</dbReference>
<organism evidence="2 3">
    <name type="scientific">Actinomadura soli</name>
    <dbReference type="NCBI Taxonomy" id="2508997"/>
    <lineage>
        <taxon>Bacteria</taxon>
        <taxon>Bacillati</taxon>
        <taxon>Actinomycetota</taxon>
        <taxon>Actinomycetes</taxon>
        <taxon>Streptosporangiales</taxon>
        <taxon>Thermomonosporaceae</taxon>
        <taxon>Actinomadura</taxon>
    </lineage>
</organism>